<keyword evidence="1" id="KW-0472">Membrane</keyword>
<name>A0A2X3HB84_9LIST</name>
<keyword evidence="1" id="KW-0812">Transmembrane</keyword>
<dbReference type="EMBL" id="UAWT01000043">
    <property type="protein sequence ID" value="SQC71826.1"/>
    <property type="molecule type" value="Genomic_DNA"/>
</dbReference>
<feature type="transmembrane region" description="Helical" evidence="1">
    <location>
        <begin position="12"/>
        <end position="34"/>
    </location>
</feature>
<feature type="transmembrane region" description="Helical" evidence="1">
    <location>
        <begin position="91"/>
        <end position="113"/>
    </location>
</feature>
<keyword evidence="1" id="KW-1133">Transmembrane helix</keyword>
<organism evidence="2 3">
    <name type="scientific">Listeria fleischmannii subsp. fleischmannii</name>
    <dbReference type="NCBI Taxonomy" id="1671902"/>
    <lineage>
        <taxon>Bacteria</taxon>
        <taxon>Bacillati</taxon>
        <taxon>Bacillota</taxon>
        <taxon>Bacilli</taxon>
        <taxon>Bacillales</taxon>
        <taxon>Listeriaceae</taxon>
        <taxon>Listeria</taxon>
    </lineage>
</organism>
<proteinExistence type="predicted"/>
<gene>
    <name evidence="2" type="ORF">NCTC13940_02520</name>
</gene>
<evidence type="ECO:0000313" key="2">
    <source>
        <dbReference type="EMBL" id="SQC71826.1"/>
    </source>
</evidence>
<accession>A0A2X3HB84</accession>
<sequence length="152" mass="17482">MRKYDFASLFGFMIVLVMVALIVMVPIGIVIVIFNLIEYIPRIQLHISTWQGRVFYGVIFSIAAFFFDFIVDCIVESVLGPTKKLFEKITCVFIGLFSSFCFAWLFAVVTKTISGSPLGFVFLGIYLYICTFIADLLFEKIFKKRDRHGQRN</sequence>
<evidence type="ECO:0000256" key="1">
    <source>
        <dbReference type="SAM" id="Phobius"/>
    </source>
</evidence>
<feature type="transmembrane region" description="Helical" evidence="1">
    <location>
        <begin position="119"/>
        <end position="138"/>
    </location>
</feature>
<dbReference type="Proteomes" id="UP000250257">
    <property type="component" value="Unassembled WGS sequence"/>
</dbReference>
<feature type="transmembrane region" description="Helical" evidence="1">
    <location>
        <begin position="54"/>
        <end position="79"/>
    </location>
</feature>
<dbReference type="RefSeq" id="WP_007471885.1">
    <property type="nucleotide sequence ID" value="NZ_UAWT01000043.1"/>
</dbReference>
<reference evidence="2 3" key="1">
    <citation type="submission" date="2018-06" db="EMBL/GenBank/DDBJ databases">
        <authorList>
            <consortium name="Pathogen Informatics"/>
            <person name="Doyle S."/>
        </authorList>
    </citation>
    <scope>NUCLEOTIDE SEQUENCE [LARGE SCALE GENOMIC DNA]</scope>
    <source>
        <strain evidence="2 3">NCTC13940</strain>
    </source>
</reference>
<dbReference type="AlphaFoldDB" id="A0A2X3HB84"/>
<protein>
    <submittedName>
        <fullName evidence="2">Uncharacterized protein</fullName>
    </submittedName>
</protein>
<evidence type="ECO:0000313" key="3">
    <source>
        <dbReference type="Proteomes" id="UP000250257"/>
    </source>
</evidence>